<dbReference type="PROSITE" id="PS50102">
    <property type="entry name" value="RRM"/>
    <property type="match status" value="2"/>
</dbReference>
<evidence type="ECO:0000256" key="1">
    <source>
        <dbReference type="ARBA" id="ARBA00004496"/>
    </source>
</evidence>
<feature type="compositionally biased region" description="Polar residues" evidence="6">
    <location>
        <begin position="710"/>
        <end position="747"/>
    </location>
</feature>
<dbReference type="GO" id="GO:0006417">
    <property type="term" value="P:regulation of translation"/>
    <property type="evidence" value="ECO:0007669"/>
    <property type="project" value="TreeGrafter"/>
</dbReference>
<comment type="caution">
    <text evidence="8">The sequence shown here is derived from an EMBL/GenBank/DDBJ whole genome shotgun (WGS) entry which is preliminary data.</text>
</comment>
<dbReference type="SUPFAM" id="SSF54928">
    <property type="entry name" value="RNA-binding domain, RBD"/>
    <property type="match status" value="2"/>
</dbReference>
<evidence type="ECO:0000256" key="6">
    <source>
        <dbReference type="SAM" id="MobiDB-lite"/>
    </source>
</evidence>
<proteinExistence type="predicted"/>
<evidence type="ECO:0000256" key="5">
    <source>
        <dbReference type="PROSITE-ProRule" id="PRU00176"/>
    </source>
</evidence>
<evidence type="ECO:0000313" key="9">
    <source>
        <dbReference type="Proteomes" id="UP001497525"/>
    </source>
</evidence>
<dbReference type="InterPro" id="IPR012677">
    <property type="entry name" value="Nucleotide-bd_a/b_plait_sf"/>
</dbReference>
<dbReference type="EMBL" id="CAXLJL010000070">
    <property type="protein sequence ID" value="CAL5130707.1"/>
    <property type="molecule type" value="Genomic_DNA"/>
</dbReference>
<dbReference type="InterPro" id="IPR035979">
    <property type="entry name" value="RBD_domain_sf"/>
</dbReference>
<reference evidence="8" key="1">
    <citation type="submission" date="2024-06" db="EMBL/GenBank/DDBJ databases">
        <authorList>
            <person name="Liu X."/>
            <person name="Lenzi L."/>
            <person name="Haldenby T S."/>
            <person name="Uol C."/>
        </authorList>
    </citation>
    <scope>NUCLEOTIDE SEQUENCE</scope>
</reference>
<feature type="region of interest" description="Disordered" evidence="6">
    <location>
        <begin position="820"/>
        <end position="851"/>
    </location>
</feature>
<evidence type="ECO:0000259" key="7">
    <source>
        <dbReference type="PROSITE" id="PS50102"/>
    </source>
</evidence>
<name>A0AAV2SZS9_CALDB</name>
<dbReference type="SMART" id="SM00360">
    <property type="entry name" value="RRM"/>
    <property type="match status" value="2"/>
</dbReference>
<dbReference type="GO" id="GO:0003729">
    <property type="term" value="F:mRNA binding"/>
    <property type="evidence" value="ECO:0007669"/>
    <property type="project" value="TreeGrafter"/>
</dbReference>
<accession>A0AAV2SZS9</accession>
<dbReference type="PANTHER" id="PTHR48032">
    <property type="entry name" value="RNA-BINDING PROTEIN MUSASHI HOMOLOG RBP6"/>
    <property type="match status" value="1"/>
</dbReference>
<gene>
    <name evidence="8" type="ORF">CDAUBV1_LOCUS2875</name>
</gene>
<protein>
    <recommendedName>
        <fullName evidence="7">RRM domain-containing protein</fullName>
    </recommendedName>
</protein>
<dbReference type="PANTHER" id="PTHR48032:SF18">
    <property type="entry name" value="RRM DOMAIN-CONTAINING PROTEIN"/>
    <property type="match status" value="1"/>
</dbReference>
<comment type="subcellular location">
    <subcellularLocation>
        <location evidence="1">Cytoplasm</location>
    </subcellularLocation>
</comment>
<keyword evidence="3" id="KW-0677">Repeat</keyword>
<dbReference type="InterPro" id="IPR000504">
    <property type="entry name" value="RRM_dom"/>
</dbReference>
<dbReference type="Proteomes" id="UP001497525">
    <property type="component" value="Unassembled WGS sequence"/>
</dbReference>
<evidence type="ECO:0000256" key="4">
    <source>
        <dbReference type="ARBA" id="ARBA00022884"/>
    </source>
</evidence>
<evidence type="ECO:0000313" key="8">
    <source>
        <dbReference type="EMBL" id="CAL5130707.1"/>
    </source>
</evidence>
<sequence length="1009" mass="106170">MTDAEGNEIGKLFVGGLSQATNNGSLRLYFSRFGEVDDAVVMMDNKTGRSRGFGYVKYREPESVALALDAKPHILDGKEVDAKQCNVNMKGRNRRSLKIFVGGIGLEQDAESIKNYFKQFGRVTDVNLMMDSNKQRHRGFAFVGFEDEAVVKRLISLHYVTMNNKQVEIKAMEPPNFGRKIGPTTCVTNTAVLANGPPVDGGCGNPFEGAADPSVLLAGGLGGLAAAGQFEPHHHPYLATPTSNLQCTQHNILGQPRPTPSGYEHAGFGSSMVSDSLFPSAAFIQPLSPAQHQVRAPGESILSANASANSYVTTKQPVPFILANNQLHQTTHISHGGLVSFPPNASSIYATFPCQILPPQFLSQHTAANSIGPLINSDKATIGGWQTANVHPAQLTLCQPQTGLISCPSFGTGVATHPQQGSAVSAIQNSGGSAGAGSIITPYYAVCPQYTAIQLQTDQPSPAHYTSGPSNQTSAGILSNGLNACGISASQPGAGDATLIQLPTSSNPPSPINDPKHDSISAIQSPQTTKVVYPTILMTAQTSAGLPSSGVLSNSNSGVNVGQTLWNSSQPNVVYPSLPVGWTVQPPPQSGQSQPWPTSVAMLPHQVTATPNSGSSALKLAGSVGPGVNNIQQIMQDTTCGNKEANLESTPAASAKASGDSLDGIVAGAEHNTNYPASDYRPSDELNSDTTYRCIKRSSDTTPVPAEGRSPNQTNELNSWQMNTSGQRGSCTSTIHSWSNSSGSTVPASRWNELQQTNQNFGAQGSPSMHQHPWNLPLELMDESLPSYELGVSGCGSGQSSGQGVNSGSTATCGLSSMNMPMTNLAQHNGSSATVNKQTSASGKTEQLPNSLISSNYQRLNQRISPYQHQSLTNQPGLRSEQQSPTRNLPNTDSSGRSKLSTSLEDSEQSPTTLNSVVNSASNRNCASVLPVDLGSSRGNTNRLDYSSWLYNNSSGNGRIDGSTAGDGKDIQANSSVGVDLECSSPAGAAGDYHRPVHTGHFTSYHLQN</sequence>
<dbReference type="Pfam" id="PF00076">
    <property type="entry name" value="RRM_1"/>
    <property type="match status" value="2"/>
</dbReference>
<feature type="region of interest" description="Disordered" evidence="6">
    <location>
        <begin position="696"/>
        <end position="747"/>
    </location>
</feature>
<feature type="region of interest" description="Disordered" evidence="6">
    <location>
        <begin position="871"/>
        <end position="919"/>
    </location>
</feature>
<feature type="domain" description="RRM" evidence="7">
    <location>
        <begin position="10"/>
        <end position="92"/>
    </location>
</feature>
<keyword evidence="4 5" id="KW-0694">RNA-binding</keyword>
<dbReference type="GO" id="GO:0005737">
    <property type="term" value="C:cytoplasm"/>
    <property type="evidence" value="ECO:0007669"/>
    <property type="project" value="UniProtKB-SubCell"/>
</dbReference>
<evidence type="ECO:0000256" key="2">
    <source>
        <dbReference type="ARBA" id="ARBA00022490"/>
    </source>
</evidence>
<evidence type="ECO:0000256" key="3">
    <source>
        <dbReference type="ARBA" id="ARBA00022737"/>
    </source>
</evidence>
<dbReference type="CDD" id="cd12325">
    <property type="entry name" value="RRM1_hnRNPA_hnRNPD_like"/>
    <property type="match status" value="1"/>
</dbReference>
<feature type="domain" description="RRM" evidence="7">
    <location>
        <begin position="97"/>
        <end position="174"/>
    </location>
</feature>
<dbReference type="Gene3D" id="3.30.70.330">
    <property type="match status" value="2"/>
</dbReference>
<keyword evidence="2" id="KW-0963">Cytoplasm</keyword>
<organism evidence="8 9">
    <name type="scientific">Calicophoron daubneyi</name>
    <name type="common">Rumen fluke</name>
    <name type="synonym">Paramphistomum daubneyi</name>
    <dbReference type="NCBI Taxonomy" id="300641"/>
    <lineage>
        <taxon>Eukaryota</taxon>
        <taxon>Metazoa</taxon>
        <taxon>Spiralia</taxon>
        <taxon>Lophotrochozoa</taxon>
        <taxon>Platyhelminthes</taxon>
        <taxon>Trematoda</taxon>
        <taxon>Digenea</taxon>
        <taxon>Plagiorchiida</taxon>
        <taxon>Pronocephalata</taxon>
        <taxon>Paramphistomoidea</taxon>
        <taxon>Paramphistomidae</taxon>
        <taxon>Calicophoron</taxon>
    </lineage>
</organism>
<dbReference type="AlphaFoldDB" id="A0AAV2SZS9"/>